<dbReference type="Pfam" id="PF18099">
    <property type="entry name" value="CBM_35_2"/>
    <property type="match status" value="1"/>
</dbReference>
<feature type="compositionally biased region" description="Polar residues" evidence="7">
    <location>
        <begin position="1475"/>
        <end position="1495"/>
    </location>
</feature>
<dbReference type="InterPro" id="IPR047569">
    <property type="entry name" value="CBM56"/>
</dbReference>
<dbReference type="Gene3D" id="1.10.760.10">
    <property type="entry name" value="Cytochrome c-like domain"/>
    <property type="match status" value="1"/>
</dbReference>
<comment type="caution">
    <text evidence="13">The sequence shown here is derived from an EMBL/GenBank/DDBJ whole genome shotgun (WGS) entry which is preliminary data.</text>
</comment>
<feature type="domain" description="Cytochrome c" evidence="9">
    <location>
        <begin position="1642"/>
        <end position="1795"/>
    </location>
</feature>
<dbReference type="Pfam" id="PF03422">
    <property type="entry name" value="CBM_6"/>
    <property type="match status" value="1"/>
</dbReference>
<dbReference type="SUPFAM" id="SSF49785">
    <property type="entry name" value="Galactose-binding domain-like"/>
    <property type="match status" value="3"/>
</dbReference>
<feature type="chain" id="PRO_5046477681" evidence="8">
    <location>
        <begin position="36"/>
        <end position="1795"/>
    </location>
</feature>
<evidence type="ECO:0000259" key="9">
    <source>
        <dbReference type="PROSITE" id="PS51007"/>
    </source>
</evidence>
<dbReference type="InterPro" id="IPR006584">
    <property type="entry name" value="Cellulose-bd_IV"/>
</dbReference>
<feature type="domain" description="CBM6" evidence="10">
    <location>
        <begin position="717"/>
        <end position="850"/>
    </location>
</feature>
<proteinExistence type="inferred from homology"/>
<feature type="signal peptide" evidence="8">
    <location>
        <begin position="1"/>
        <end position="35"/>
    </location>
</feature>
<dbReference type="Gene3D" id="2.60.120.430">
    <property type="entry name" value="Galactose-binding lectin"/>
    <property type="match status" value="1"/>
</dbReference>
<dbReference type="Pfam" id="PF03640">
    <property type="entry name" value="Lipoprotein_15"/>
    <property type="match status" value="2"/>
</dbReference>
<dbReference type="InterPro" id="IPR000757">
    <property type="entry name" value="Beta-glucanase-like"/>
</dbReference>
<evidence type="ECO:0000256" key="3">
    <source>
        <dbReference type="ARBA" id="ARBA00022723"/>
    </source>
</evidence>
<evidence type="ECO:0000256" key="7">
    <source>
        <dbReference type="SAM" id="MobiDB-lite"/>
    </source>
</evidence>
<dbReference type="PROSITE" id="PS52005">
    <property type="entry name" value="CBM56"/>
    <property type="match status" value="1"/>
</dbReference>
<dbReference type="Pfam" id="PF06537">
    <property type="entry name" value="DHOR"/>
    <property type="match status" value="1"/>
</dbReference>
<evidence type="ECO:0000259" key="11">
    <source>
        <dbReference type="PROSITE" id="PS51762"/>
    </source>
</evidence>
<dbReference type="InterPro" id="IPR008979">
    <property type="entry name" value="Galactose-bd-like_sf"/>
</dbReference>
<dbReference type="InterPro" id="IPR028974">
    <property type="entry name" value="TSP_type-3_rpt"/>
</dbReference>
<keyword evidence="14" id="KW-1185">Reference proteome</keyword>
<feature type="domain" description="CBM56" evidence="12">
    <location>
        <begin position="911"/>
        <end position="1002"/>
    </location>
</feature>
<dbReference type="SMART" id="SM00606">
    <property type="entry name" value="CBD_IV"/>
    <property type="match status" value="2"/>
</dbReference>
<feature type="region of interest" description="Disordered" evidence="7">
    <location>
        <begin position="1467"/>
        <end position="1495"/>
    </location>
</feature>
<dbReference type="PROSITE" id="PS51762">
    <property type="entry name" value="GH16_2"/>
    <property type="match status" value="1"/>
</dbReference>
<sequence>MKSKFRNRSIWPGTRQLSTALVATSTLLLSQISLADVSNPVIGNLLFEENFSTFNAAHWNEVEGDGCQIGLCGWGNQELQWYSANNLAIEDVPNEPGNKALVLQARNETVEGRAFTSGKVDSHNKLAVQYGMIEVRMRVPEVGIGLWPAAWMLGTSTASWPAKGEIDMMEMGHRAQGMADAGHAGADINSYVGANAIFYADAACVPENPTCAAMTAWQTDNAYVASQPLSNRFVTYRTYWTDSELRFTVVDNGVEYDMYDAPIGITEESSELQQPFYLLLNLAVGGNFTDAASNGQVTAPLPAKMYVDYVRVYQLDGMGQVFTGSVNQAETGTFGVFTDTTPTTNKLQAGASSDIYIWNQDSVVAGTTAPAEGDNVIAWQYVNPNQWFGGGIQTRQARDMSNFVDGVMKFKIKIPADVSFKIGIADTYTNENWLTFPAYETTYGLVRNGEWAEASIPVADLRGSLIALQSLAGMFYIASVDGALPSNSFEFAIDDIVWEGGGGVVVPDSDNDGVNDDLDQCPNTPANTPVNSAGCALPAQGVDVHVEAEDYSAFYDLSAGNTGGAYRSDDVDIEVTTDTGGGYNVGWIDANEWLEYSVDLAAGTYDLVTRVASAPGGGAYSLSIDGNSLATDSVAATGGWQQFETHTLSQVTVAAGTQTLRVDVSAGAFNLNWIKFVAIDTDVDKDGVHNDDDHCPDTPAGVAVDAQGCALINTDNVRVQAEDYSNFLDTTAGNTGAAYRTDDVDIEATTDVDGGFNVGWTDAGEWLEYSVFLNEGSYDVSTRVASNTTGGSYSVLMDGSDLGANSVGNTGGWQNFVTQAAGQVYLTSGVHTVRVVFNAPGINLNWLHFTSVTVLDSDADGVPDASDQCPGSAANVPVDSYGCALPADSDGDGVIDSADQCPNTGAGVEVQANGCPVPVSVYGVEQISADSVRFFVNTSSWADLHYRVGGGGQINVSMTQVNGVNSYNLSGLTQGASLTFSFTYWDTEKGYAVDSAEQSFTLSGGGNPTQDSDGDGVADSADVCPGTPAGTAVDVAGCPVVAPPTNNMEVAVANGKLVGGVDSSKPGFSLYVFDNDQGNAGSSCNGNCATNWPPLLVTDGSASGVAGLGTVGRTDGSTQATYNGRPLYFYTADSSAGSALGQGVGGVWWQVDYGTSLGNISPLFDGTTALEPVIQYDRGDALVTRFSDRARDRHAKENHFQAYDHYLTFYWEDRTAAIEIVDYVAKGGSSIRMNVVTQNKLDDLQAENRWWYIGLNTLAEYCGNGVMNMVDNTHYWKEESYNCREGRNIQIGDKLEFEISQFLDAATLPRGRSNYYGTTYLYIVGQGIVPWDVTDKVAFQGGNRLQRDTIPVPASARLGGDTSLHVQMTAEPDGHFQQMATNLGYDNGQPFVLGRRVHHTSFVDGSHDENAENGIFSGMSGLAGPHYINQRCADCHVRNGRAEVAEIGEPLDKWVFKVGDAFGNSHPDLGRVLQPKSSASATTEGTPSIASFTESNGLRKPNYQFTGVVPDTFSARIAPQLNGIGLLEAIPEQAVLNLADENDANGDGISGRAQRVIDPVTGATRLGRFGYKAAASSVKHQVAAAFNTDMGVMTSVLPAPDCGANQFDCGNQGAELGDQHLDNLVKYISLLGVRPQRDYNSASVIQGKAVFNSIGCQGCHTETFETSEFHPLAELRSQTIHPYTDLLLHDMGAGLADNLGEGEATGAEWRTAPLWGLGLSACVTGGVAGQHGWDSFGLDGHEYCTPVESYLHDGRARTLDEAIRWHGGEAETTRLNYESLSSADRNALMDFLKSL</sequence>
<dbReference type="Gene3D" id="4.10.1080.10">
    <property type="entry name" value="TSP type-3 repeat"/>
    <property type="match status" value="1"/>
</dbReference>
<keyword evidence="4 8" id="KW-0732">Signal</keyword>
<accession>A0ABV8UZC8</accession>
<dbReference type="InterPro" id="IPR009056">
    <property type="entry name" value="Cyt_c-like_dom"/>
</dbReference>
<dbReference type="InterPro" id="IPR036909">
    <property type="entry name" value="Cyt_c-like_dom_sf"/>
</dbReference>
<feature type="domain" description="GH16" evidence="11">
    <location>
        <begin position="32"/>
        <end position="318"/>
    </location>
</feature>
<dbReference type="CDD" id="cd08023">
    <property type="entry name" value="GH16_laminarinase_like"/>
    <property type="match status" value="1"/>
</dbReference>
<evidence type="ECO:0000259" key="10">
    <source>
        <dbReference type="PROSITE" id="PS51175"/>
    </source>
</evidence>
<dbReference type="PROSITE" id="PS51175">
    <property type="entry name" value="CBM6"/>
    <property type="match status" value="2"/>
</dbReference>
<comment type="similarity">
    <text evidence="1">Belongs to the glycosyl hydrolase 16 family.</text>
</comment>
<keyword evidence="5 6" id="KW-0408">Iron</keyword>
<dbReference type="Proteomes" id="UP001595840">
    <property type="component" value="Unassembled WGS sequence"/>
</dbReference>
<keyword evidence="2 6" id="KW-0349">Heme</keyword>
<organism evidence="13 14">
    <name type="scientific">Simiduia curdlanivorans</name>
    <dbReference type="NCBI Taxonomy" id="1492769"/>
    <lineage>
        <taxon>Bacteria</taxon>
        <taxon>Pseudomonadati</taxon>
        <taxon>Pseudomonadota</taxon>
        <taxon>Gammaproteobacteria</taxon>
        <taxon>Cellvibrionales</taxon>
        <taxon>Cellvibrionaceae</taxon>
        <taxon>Simiduia</taxon>
    </lineage>
</organism>
<dbReference type="PANTHER" id="PTHR10963:SF55">
    <property type="entry name" value="GLYCOSIDE HYDROLASE FAMILY 16 PROTEIN"/>
    <property type="match status" value="1"/>
</dbReference>
<dbReference type="SUPFAM" id="SSF46626">
    <property type="entry name" value="Cytochrome c"/>
    <property type="match status" value="1"/>
</dbReference>
<dbReference type="InterPro" id="IPR003367">
    <property type="entry name" value="Thrombospondin_3-like_rpt"/>
</dbReference>
<evidence type="ECO:0000313" key="14">
    <source>
        <dbReference type="Proteomes" id="UP001595840"/>
    </source>
</evidence>
<dbReference type="InterPro" id="IPR050546">
    <property type="entry name" value="Glycosyl_Hydrlase_16"/>
</dbReference>
<evidence type="ECO:0000256" key="5">
    <source>
        <dbReference type="ARBA" id="ARBA00023004"/>
    </source>
</evidence>
<dbReference type="Gene3D" id="2.60.120.260">
    <property type="entry name" value="Galactose-binding domain-like"/>
    <property type="match status" value="2"/>
</dbReference>
<evidence type="ECO:0000259" key="12">
    <source>
        <dbReference type="PROSITE" id="PS52005"/>
    </source>
</evidence>
<dbReference type="InterPro" id="IPR013320">
    <property type="entry name" value="ConA-like_dom_sf"/>
</dbReference>
<dbReference type="EMBL" id="JBHSCX010000001">
    <property type="protein sequence ID" value="MFC4360788.1"/>
    <property type="molecule type" value="Genomic_DNA"/>
</dbReference>
<dbReference type="Pfam" id="PF26113">
    <property type="entry name" value="GH16_XgeA"/>
    <property type="match status" value="1"/>
</dbReference>
<evidence type="ECO:0000256" key="2">
    <source>
        <dbReference type="ARBA" id="ARBA00022617"/>
    </source>
</evidence>
<evidence type="ECO:0000256" key="8">
    <source>
        <dbReference type="SAM" id="SignalP"/>
    </source>
</evidence>
<dbReference type="InterPro" id="IPR010538">
    <property type="entry name" value="DHOR"/>
</dbReference>
<dbReference type="Pfam" id="PF22184">
    <property type="entry name" value="CBM_56"/>
    <property type="match status" value="1"/>
</dbReference>
<dbReference type="InterPro" id="IPR005297">
    <property type="entry name" value="Lipoprotein_repeat"/>
</dbReference>
<dbReference type="SUPFAM" id="SSF103647">
    <property type="entry name" value="TSP type-3 repeat"/>
    <property type="match status" value="3"/>
</dbReference>
<dbReference type="CDD" id="cd04080">
    <property type="entry name" value="CBM6_cellulase-like"/>
    <property type="match status" value="2"/>
</dbReference>
<reference evidence="14" key="1">
    <citation type="journal article" date="2019" name="Int. J. Syst. Evol. Microbiol.">
        <title>The Global Catalogue of Microorganisms (GCM) 10K type strain sequencing project: providing services to taxonomists for standard genome sequencing and annotation.</title>
        <authorList>
            <consortium name="The Broad Institute Genomics Platform"/>
            <consortium name="The Broad Institute Genome Sequencing Center for Infectious Disease"/>
            <person name="Wu L."/>
            <person name="Ma J."/>
        </authorList>
    </citation>
    <scope>NUCLEOTIDE SEQUENCE [LARGE SCALE GENOMIC DNA]</scope>
    <source>
        <strain evidence="14">CECT 8570</strain>
    </source>
</reference>
<dbReference type="Pfam" id="PF02412">
    <property type="entry name" value="TSP_3"/>
    <property type="match status" value="2"/>
</dbReference>
<feature type="domain" description="CBM6" evidence="10">
    <location>
        <begin position="544"/>
        <end position="677"/>
    </location>
</feature>
<evidence type="ECO:0000256" key="4">
    <source>
        <dbReference type="ARBA" id="ARBA00022729"/>
    </source>
</evidence>
<dbReference type="SUPFAM" id="SSF49899">
    <property type="entry name" value="Concanavalin A-like lectins/glucanases"/>
    <property type="match status" value="1"/>
</dbReference>
<dbReference type="PANTHER" id="PTHR10963">
    <property type="entry name" value="GLYCOSYL HYDROLASE-RELATED"/>
    <property type="match status" value="1"/>
</dbReference>
<name>A0ABV8UZC8_9GAMM</name>
<evidence type="ECO:0000256" key="1">
    <source>
        <dbReference type="ARBA" id="ARBA00006865"/>
    </source>
</evidence>
<dbReference type="InterPro" id="IPR041342">
    <property type="entry name" value="CBM35"/>
</dbReference>
<dbReference type="InterPro" id="IPR005084">
    <property type="entry name" value="CBM6"/>
</dbReference>
<evidence type="ECO:0000313" key="13">
    <source>
        <dbReference type="EMBL" id="MFC4360788.1"/>
    </source>
</evidence>
<dbReference type="RefSeq" id="WP_290264630.1">
    <property type="nucleotide sequence ID" value="NZ_JAUFQG010000006.1"/>
</dbReference>
<keyword evidence="3 6" id="KW-0479">Metal-binding</keyword>
<dbReference type="PROSITE" id="PS51007">
    <property type="entry name" value="CYTC"/>
    <property type="match status" value="1"/>
</dbReference>
<dbReference type="Gene3D" id="2.60.120.200">
    <property type="match status" value="1"/>
</dbReference>
<protein>
    <submittedName>
        <fullName evidence="13">Di-heme oxidoredictase family protein</fullName>
    </submittedName>
</protein>
<evidence type="ECO:0000256" key="6">
    <source>
        <dbReference type="PROSITE-ProRule" id="PRU00433"/>
    </source>
</evidence>
<gene>
    <name evidence="13" type="ORF">ACFOX3_00670</name>
</gene>